<dbReference type="EMBL" id="AAMIBF010000012">
    <property type="protein sequence ID" value="EDH5702523.1"/>
    <property type="molecule type" value="Genomic_DNA"/>
</dbReference>
<dbReference type="EMBL" id="DAASYN010000007">
    <property type="protein sequence ID" value="HAE7558457.1"/>
    <property type="molecule type" value="Genomic_DNA"/>
</dbReference>
<evidence type="ECO:0000313" key="50">
    <source>
        <dbReference type="EMBL" id="HAE7558457.1"/>
    </source>
</evidence>
<evidence type="ECO:0000313" key="2">
    <source>
        <dbReference type="EMBL" id="EBF7614962.1"/>
    </source>
</evidence>
<reference evidence="11" key="5">
    <citation type="submission" date="2018-11" db="EMBL/GenBank/DDBJ databases">
        <authorList>
            <consortium name="NARMS: The National Antimicrobial Resistance Monitoring System"/>
        </authorList>
    </citation>
    <scope>NUCLEOTIDE SEQUENCE</scope>
    <source>
        <strain evidence="11">FSIS11815297</strain>
    </source>
</reference>
<sequence length="59" mass="6073">MKTILLSEAGRRAGLRALRGKRQNASTMPAQPLARGLYGASNNHSASPGCVSPGTLSGH</sequence>
<evidence type="ECO:0000313" key="11">
    <source>
        <dbReference type="EMBL" id="EBZ7020107.1"/>
    </source>
</evidence>
<dbReference type="EMBL" id="QDOG01000008">
    <property type="protein sequence ID" value="PVL93346.1"/>
    <property type="molecule type" value="Genomic_DNA"/>
</dbReference>
<evidence type="ECO:0000313" key="5">
    <source>
        <dbReference type="EMBL" id="EBR0142590.1"/>
    </source>
</evidence>
<dbReference type="EMBL" id="AAGUFA010000012">
    <property type="protein sequence ID" value="EBS0217414.1"/>
    <property type="molecule type" value="Genomic_DNA"/>
</dbReference>
<dbReference type="EMBL" id="DAAGMN010000121">
    <property type="protein sequence ID" value="HAB3683959.1"/>
    <property type="molecule type" value="Genomic_DNA"/>
</dbReference>
<evidence type="ECO:0000313" key="9">
    <source>
        <dbReference type="EMBL" id="EBY0578043.1"/>
    </source>
</evidence>
<evidence type="ECO:0000313" key="44">
    <source>
        <dbReference type="EMBL" id="HAE1324426.1"/>
    </source>
</evidence>
<evidence type="ECO:0000313" key="48">
    <source>
        <dbReference type="EMBL" id="HAE5975452.1"/>
    </source>
</evidence>
<dbReference type="EMBL" id="AAHMZR010000052">
    <property type="protein sequence ID" value="EBY0578043.1"/>
    <property type="molecule type" value="Genomic_DNA"/>
</dbReference>
<dbReference type="EMBL" id="DAATXT010000076">
    <property type="protein sequence ID" value="HAF0562779.1"/>
    <property type="molecule type" value="Genomic_DNA"/>
</dbReference>
<evidence type="ECO:0000313" key="49">
    <source>
        <dbReference type="EMBL" id="HAE7506466.1"/>
    </source>
</evidence>
<evidence type="ECO:0000313" key="46">
    <source>
        <dbReference type="EMBL" id="HAE1606446.1"/>
    </source>
</evidence>
<evidence type="ECO:0000313" key="20">
    <source>
        <dbReference type="EMBL" id="HAB1023164.1"/>
    </source>
</evidence>
<dbReference type="EMBL" id="AAHWZL010000011">
    <property type="protein sequence ID" value="ECB2569607.1"/>
    <property type="molecule type" value="Genomic_DNA"/>
</dbReference>
<dbReference type="EMBL" id="DAAFUE010000008">
    <property type="protein sequence ID" value="HAB1571447.1"/>
    <property type="molecule type" value="Genomic_DNA"/>
</dbReference>
<evidence type="ECO:0000313" key="28">
    <source>
        <dbReference type="EMBL" id="HAB3683959.1"/>
    </source>
</evidence>
<dbReference type="EMBL" id="AAMJGE010000014">
    <property type="protein sequence ID" value="EDH9230835.1"/>
    <property type="molecule type" value="Genomic_DNA"/>
</dbReference>
<dbReference type="EMBL" id="DAAHBC010000106">
    <property type="protein sequence ID" value="HAB5385502.1"/>
    <property type="molecule type" value="Genomic_DNA"/>
</dbReference>
<evidence type="ECO:0000313" key="42">
    <source>
        <dbReference type="EMBL" id="HAE0113648.1"/>
    </source>
</evidence>
<dbReference type="EMBL" id="DAAGUG010000116">
    <property type="protein sequence ID" value="HAB4591943.1"/>
    <property type="molecule type" value="Genomic_DNA"/>
</dbReference>
<evidence type="ECO:0000313" key="57">
    <source>
        <dbReference type="Proteomes" id="UP000245147"/>
    </source>
</evidence>
<dbReference type="EMBL" id="AAHYCG010000010">
    <property type="protein sequence ID" value="ECB6026987.1"/>
    <property type="molecule type" value="Genomic_DNA"/>
</dbReference>
<evidence type="ECO:0000313" key="4">
    <source>
        <dbReference type="EMBL" id="EBQ8903288.1"/>
    </source>
</evidence>
<comment type="caution">
    <text evidence="56">The sequence shown here is derived from an EMBL/GenBank/DDBJ whole genome shotgun (WGS) entry which is preliminary data.</text>
</comment>
<dbReference type="EMBL" id="DAAGSJ010000063">
    <property type="protein sequence ID" value="HAB4368681.1"/>
    <property type="molecule type" value="Genomic_DNA"/>
</dbReference>
<evidence type="ECO:0000313" key="19">
    <source>
        <dbReference type="EMBL" id="EDH9230835.1"/>
    </source>
</evidence>
<evidence type="ECO:0000313" key="31">
    <source>
        <dbReference type="EMBL" id="HAB4368681.1"/>
    </source>
</evidence>
<dbReference type="EMBL" id="AAFIKO010000010">
    <property type="protein sequence ID" value="EBG3093654.1"/>
    <property type="molecule type" value="Genomic_DNA"/>
</dbReference>
<dbReference type="Proteomes" id="UP000245147">
    <property type="component" value="Unassembled WGS sequence"/>
</dbReference>
<evidence type="ECO:0000313" key="43">
    <source>
        <dbReference type="EMBL" id="HAE0206884.1"/>
    </source>
</evidence>
<evidence type="ECO:0000313" key="15">
    <source>
        <dbReference type="EMBL" id="ECB6378505.1"/>
    </source>
</evidence>
<dbReference type="EMBL" id="DAAGNE010000109">
    <property type="protein sequence ID" value="HAB3746162.1"/>
    <property type="molecule type" value="Genomic_DNA"/>
</dbReference>
<evidence type="ECO:0000313" key="14">
    <source>
        <dbReference type="EMBL" id="ECB6026987.1"/>
    </source>
</evidence>
<dbReference type="EMBL" id="AAHYFF010000003">
    <property type="protein sequence ID" value="ECB6378505.1"/>
    <property type="molecule type" value="Genomic_DNA"/>
</dbReference>
<evidence type="ECO:0000313" key="53">
    <source>
        <dbReference type="EMBL" id="HAF0892780.1"/>
    </source>
</evidence>
<evidence type="ECO:0000313" key="21">
    <source>
        <dbReference type="EMBL" id="HAB1571447.1"/>
    </source>
</evidence>
<dbReference type="EMBL" id="DAAFWQ010000101">
    <property type="protein sequence ID" value="HAB1827122.1"/>
    <property type="molecule type" value="Genomic_DNA"/>
</dbReference>
<evidence type="ECO:0000313" key="32">
    <source>
        <dbReference type="EMBL" id="HAB4591943.1"/>
    </source>
</evidence>
<dbReference type="EMBL" id="DAARAE010000122">
    <property type="protein sequence ID" value="HAE1458491.1"/>
    <property type="molecule type" value="Genomic_DNA"/>
</dbReference>
<evidence type="ECO:0000313" key="38">
    <source>
        <dbReference type="EMBL" id="HAB5940443.1"/>
    </source>
</evidence>
<dbReference type="EMBL" id="AAGUBV010000020">
    <property type="protein sequence ID" value="EBR9965111.1"/>
    <property type="molecule type" value="Genomic_DNA"/>
</dbReference>
<dbReference type="EMBL" id="DAAHHO010000008">
    <property type="protein sequence ID" value="HAB6237654.1"/>
    <property type="molecule type" value="Genomic_DNA"/>
</dbReference>
<reference evidence="16" key="3">
    <citation type="submission" date="2018-07" db="EMBL/GenBank/DDBJ databases">
        <authorList>
            <consortium name="GenomeTrakr network: Whole genome sequencing for foodborne pathogen traceback"/>
        </authorList>
    </citation>
    <scope>NUCLEOTIDE SEQUENCE</scope>
    <source>
        <strain evidence="16">ADRDL-16-8871</strain>
        <strain evidence="12">FSIS21923161</strain>
    </source>
</reference>
<proteinExistence type="predicted"/>
<dbReference type="EMBL" id="DAARAJ010000038">
    <property type="protein sequence ID" value="HAE1642409.1"/>
    <property type="molecule type" value="Genomic_DNA"/>
</dbReference>
<evidence type="ECO:0000313" key="56">
    <source>
        <dbReference type="EMBL" id="PVL93346.1"/>
    </source>
</evidence>
<dbReference type="AlphaFoldDB" id="A0A2T9I3H3"/>
<evidence type="ECO:0000313" key="12">
    <source>
        <dbReference type="EMBL" id="ECA7465202.1"/>
    </source>
</evidence>
<dbReference type="EMBL" id="AAGTMP010000006">
    <property type="protein sequence ID" value="EBR8141344.1"/>
    <property type="molecule type" value="Genomic_DNA"/>
</dbReference>
<dbReference type="EMBL" id="DAAHFX010000007">
    <property type="protein sequence ID" value="HAB5940443.1"/>
    <property type="molecule type" value="Genomic_DNA"/>
</dbReference>
<evidence type="ECO:0000313" key="27">
    <source>
        <dbReference type="EMBL" id="HAB2425475.1"/>
    </source>
</evidence>
<evidence type="ECO:0000313" key="8">
    <source>
        <dbReference type="EMBL" id="EBS0217414.1"/>
    </source>
</evidence>
<evidence type="ECO:0000313" key="29">
    <source>
        <dbReference type="EMBL" id="HAB3746162.1"/>
    </source>
</evidence>
<dbReference type="RefSeq" id="WP_006501160.1">
    <property type="nucleotide sequence ID" value="NZ_JAUKRR010000068.1"/>
</dbReference>
<reference evidence="48" key="4">
    <citation type="submission" date="2018-07" db="EMBL/GenBank/DDBJ databases">
        <authorList>
            <consortium name="NCBI Pathogen Detection Project"/>
        </authorList>
    </citation>
    <scope>NUCLEOTIDE SEQUENCE</scope>
    <source>
        <strain evidence="51">10-7240</strain>
        <strain evidence="49">10-7243</strain>
        <strain evidence="48">11-4642</strain>
        <strain evidence="50">11-5588</strain>
        <strain evidence="52">12-3191</strain>
        <strain evidence="53">12-8479</strain>
        <strain evidence="55">13-2460</strain>
        <strain evidence="40">CE06.035</strain>
        <strain evidence="54">Salm201708953</strain>
        <strain evidence="20">Salmonella enterica</strain>
        <strain evidence="43">Sam_3440b185-6731-4f40-abe7-826e6475c527</strain>
        <strain evidence="42">Sam_8b55db79-2e89-45d5-a9a1-8092f0a17964</strain>
        <strain evidence="41">Sam_997f2e98-28ae-496a-bdd7-14b549d092b4</strain>
    </source>
</reference>
<dbReference type="EMBL" id="DAAQNS010000008">
    <property type="protein sequence ID" value="HAE0113648.1"/>
    <property type="molecule type" value="Genomic_DNA"/>
</dbReference>
<evidence type="ECO:0000313" key="10">
    <source>
        <dbReference type="EMBL" id="EBY6737655.1"/>
    </source>
</evidence>
<organism evidence="56 57">
    <name type="scientific">Salmonella enterica subsp. enterica serovar Agona</name>
    <dbReference type="NCBI Taxonomy" id="58095"/>
    <lineage>
        <taxon>Bacteria</taxon>
        <taxon>Pseudomonadati</taxon>
        <taxon>Pseudomonadota</taxon>
        <taxon>Gammaproteobacteria</taxon>
        <taxon>Enterobacterales</taxon>
        <taxon>Enterobacteriaceae</taxon>
        <taxon>Salmonella</taxon>
    </lineage>
</organism>
<evidence type="ECO:0000313" key="35">
    <source>
        <dbReference type="EMBL" id="HAB5385502.1"/>
    </source>
</evidence>
<evidence type="ECO:0000313" key="51">
    <source>
        <dbReference type="EMBL" id="HAE9394805.1"/>
    </source>
</evidence>
<evidence type="ECO:0000313" key="16">
    <source>
        <dbReference type="EMBL" id="EDC9466912.1"/>
    </source>
</evidence>
<dbReference type="EMBL" id="DAAFWC010000007">
    <property type="protein sequence ID" value="HAB1709098.1"/>
    <property type="molecule type" value="Genomic_DNA"/>
</dbReference>
<evidence type="ECO:0000313" key="17">
    <source>
        <dbReference type="EMBL" id="EDH5702523.1"/>
    </source>
</evidence>
<dbReference type="EMBL" id="DAAPXI010000009">
    <property type="protein sequence ID" value="HAD8176183.1"/>
    <property type="molecule type" value="Genomic_DNA"/>
</dbReference>
<protein>
    <submittedName>
        <fullName evidence="56">Uncharacterized protein</fullName>
    </submittedName>
</protein>
<evidence type="ECO:0000313" key="47">
    <source>
        <dbReference type="EMBL" id="HAE1642409.1"/>
    </source>
</evidence>
<dbReference type="EMBL" id="DAAHEN010000007">
    <property type="protein sequence ID" value="HAB5769839.1"/>
    <property type="molecule type" value="Genomic_DNA"/>
</dbReference>
<dbReference type="EMBL" id="AAGQKS010000044">
    <property type="protein sequence ID" value="EBQ8903288.1"/>
    <property type="molecule type" value="Genomic_DNA"/>
</dbReference>
<evidence type="ECO:0000313" key="26">
    <source>
        <dbReference type="EMBL" id="HAB2370908.1"/>
    </source>
</evidence>
<name>A0A2T9I3H3_SALET</name>
<evidence type="ECO:0000313" key="45">
    <source>
        <dbReference type="EMBL" id="HAE1458491.1"/>
    </source>
</evidence>
<evidence type="ECO:0000313" key="22">
    <source>
        <dbReference type="EMBL" id="HAB1709098.1"/>
    </source>
</evidence>
<dbReference type="EMBL" id="AAMIHC010000009">
    <property type="protein sequence ID" value="EDH6340443.1"/>
    <property type="molecule type" value="Genomic_DNA"/>
</dbReference>
<dbReference type="EMBL" id="DAAQLP010000008">
    <property type="protein sequence ID" value="HAD9847296.1"/>
    <property type="molecule type" value="Genomic_DNA"/>
</dbReference>
<gene>
    <name evidence="16" type="ORF">BH418_09365</name>
    <name evidence="56" type="ORF">C4792_14955</name>
    <name evidence="17" type="ORF">CB179_13855</name>
    <name evidence="18" type="ORF">CB381_11040</name>
    <name evidence="19" type="ORF">CC399_15535</name>
    <name evidence="10" type="ORF">D5800_13530</name>
    <name evidence="2" type="ORF">DEM85_13650</name>
    <name evidence="4" type="ORF">DKS77_21320</name>
    <name evidence="6" type="ORF">DN360_08985</name>
    <name evidence="5" type="ORF">DNV88_13510</name>
    <name evidence="7" type="ORF">DTG92_16450</name>
    <name evidence="8" type="ORF">DTV28_13155</name>
    <name evidence="9" type="ORF">DUR08_24415</name>
    <name evidence="15" type="ORF">E0T08_03345</name>
    <name evidence="11" type="ORF">EEQ47_23215</name>
    <name evidence="12" type="ORF">EPK73_23405</name>
    <name evidence="13" type="ORF">EVU59_13100</name>
    <name evidence="14" type="ORF">EZX27_12670</name>
    <name evidence="3" type="ORF">FIR09_10905</name>
    <name evidence="40" type="ORF">G1157_17800</name>
    <name evidence="43" type="ORF">G2167_16740</name>
    <name evidence="41" type="ORF">G2187_16125</name>
    <name evidence="42" type="ORF">G2213_16695</name>
    <name evidence="46" type="ORF">G2960_22455</name>
    <name evidence="44" type="ORF">G2966_22440</name>
    <name evidence="47" type="ORF">G2970_22865</name>
    <name evidence="45" type="ORF">G3A30_18975</name>
    <name evidence="48" type="ORF">G4I51_004027</name>
    <name evidence="49" type="ORF">G4P07_004889</name>
    <name evidence="50" type="ORF">G4P20_002632</name>
    <name evidence="51" type="ORF">G4Y13_004379</name>
    <name evidence="55" type="ORF">G9336_002426</name>
    <name evidence="52" type="ORF">G9C70_004571</name>
    <name evidence="53" type="ORF">G9G25_004754</name>
    <name evidence="54" type="ORF">G9X09_004560</name>
    <name evidence="34" type="ORF">GB020_13890</name>
    <name evidence="27" type="ORF">GB182_15845</name>
    <name evidence="35" type="ORF">GB193_20360</name>
    <name evidence="38" type="ORF">GB352_13405</name>
    <name evidence="26" type="ORF">GB356_15840</name>
    <name evidence="24" type="ORF">GB388_21305</name>
    <name evidence="39" type="ORF">GB394_15845</name>
    <name evidence="22" type="ORF">GB423_13495</name>
    <name evidence="31" type="ORF">GB430_22185</name>
    <name evidence="29" type="ORF">GB441_21045</name>
    <name evidence="30" type="ORF">GB481_17555</name>
    <name evidence="25" type="ORF">GB613_21645</name>
    <name evidence="36" type="ORF">GBR77_15465</name>
    <name evidence="37" type="ORF">GBS17_12830</name>
    <name evidence="28" type="ORF">GBV99_20415</name>
    <name evidence="21" type="ORF">GBX08_15840</name>
    <name evidence="20" type="ORF">GBX75_22625</name>
    <name evidence="23" type="ORF">GBY12_13875</name>
    <name evidence="32" type="ORF">GBZ43_20285</name>
    <name evidence="33" type="ORF">GBZ56_20610</name>
</gene>
<dbReference type="EMBL" id="DAARAH010000063">
    <property type="protein sequence ID" value="HAE1606446.1"/>
    <property type="molecule type" value="Genomic_DNA"/>
</dbReference>
<accession>A0A2T9I3H3</accession>
<dbReference type="EMBL" id="AAHRZG010000047">
    <property type="protein sequence ID" value="EBZ7020107.1"/>
    <property type="molecule type" value="Genomic_DNA"/>
</dbReference>
<feature type="region of interest" description="Disordered" evidence="1">
    <location>
        <begin position="20"/>
        <end position="59"/>
    </location>
</feature>
<dbReference type="EMBL" id="DAAGBK010000008">
    <property type="protein sequence ID" value="HAB2370908.1"/>
    <property type="molecule type" value="Genomic_DNA"/>
</dbReference>
<evidence type="ECO:0000313" key="13">
    <source>
        <dbReference type="EMBL" id="ECB2569607.1"/>
    </source>
</evidence>
<dbReference type="EMBL" id="DAAGBW010000008">
    <property type="protein sequence ID" value="HAB2425475.1"/>
    <property type="molecule type" value="Genomic_DNA"/>
</dbReference>
<reference evidence="3" key="6">
    <citation type="submission" date="2019-06" db="EMBL/GenBank/DDBJ databases">
        <authorList>
            <person name="Ashton P.M."/>
            <person name="Dallman T."/>
            <person name="Nair S."/>
            <person name="De Pinna E."/>
            <person name="Peters T."/>
            <person name="Grant K."/>
        </authorList>
    </citation>
    <scope>NUCLEOTIDE SEQUENCE</scope>
    <source>
        <strain evidence="9">152447</strain>
        <strain evidence="10">178634</strain>
        <strain evidence="7">178666</strain>
        <strain evidence="4">208936</strain>
        <strain evidence="2">240168</strain>
        <strain evidence="17">344039</strain>
        <strain evidence="19">352129</strain>
        <strain evidence="15">365830</strain>
        <strain evidence="18">369915</strain>
        <strain evidence="8">423873</strain>
        <strain evidence="5">428140</strain>
        <strain evidence="6">535271</strain>
        <strain evidence="13">676364</strain>
        <strain evidence="14">689000</strain>
        <strain evidence="3">741041</strain>
    </source>
</reference>
<dbReference type="EMBL" id="DAAUAP010000087">
    <property type="protein sequence ID" value="HAF0892780.1"/>
    <property type="molecule type" value="Genomic_DNA"/>
</dbReference>
<dbReference type="EMBL" id="DAAFWP010000007">
    <property type="protein sequence ID" value="HAB1803344.1"/>
    <property type="molecule type" value="Genomic_DNA"/>
</dbReference>
<evidence type="ECO:0000313" key="34">
    <source>
        <dbReference type="EMBL" id="HAB5021938.1"/>
    </source>
</evidence>
<evidence type="ECO:0000313" key="18">
    <source>
        <dbReference type="EMBL" id="EDH6340443.1"/>
    </source>
</evidence>
<dbReference type="EMBL" id="DAAFPI010000045">
    <property type="protein sequence ID" value="HAB1023164.1"/>
    <property type="molecule type" value="Genomic_DNA"/>
</dbReference>
<evidence type="ECO:0000313" key="3">
    <source>
        <dbReference type="EMBL" id="EBG3093654.1"/>
    </source>
</evidence>
<dbReference type="EMBL" id="DAASXW010000038">
    <property type="protein sequence ID" value="HAE7506466.1"/>
    <property type="molecule type" value="Genomic_DNA"/>
</dbReference>
<dbReference type="EMBL" id="DAAWBV010000066">
    <property type="protein sequence ID" value="HAF7241934.1"/>
    <property type="molecule type" value="Genomic_DNA"/>
</dbReference>
<evidence type="ECO:0000313" key="7">
    <source>
        <dbReference type="EMBL" id="EBR9965111.1"/>
    </source>
</evidence>
<evidence type="ECO:0000313" key="25">
    <source>
        <dbReference type="EMBL" id="HAB2061232.1"/>
    </source>
</evidence>
<evidence type="ECO:0000313" key="23">
    <source>
        <dbReference type="EMBL" id="HAB1803344.1"/>
    </source>
</evidence>
<dbReference type="EMBL" id="AAHORV010000011">
    <property type="protein sequence ID" value="EBY6737655.1"/>
    <property type="molecule type" value="Genomic_DNA"/>
</dbReference>
<dbReference type="EMBL" id="AAGQWK010000011">
    <property type="protein sequence ID" value="EBR0142590.1"/>
    <property type="molecule type" value="Genomic_DNA"/>
</dbReference>
<evidence type="ECO:0000313" key="54">
    <source>
        <dbReference type="EMBL" id="HAF7241934.1"/>
    </source>
</evidence>
<evidence type="ECO:0000313" key="52">
    <source>
        <dbReference type="EMBL" id="HAF0562779.1"/>
    </source>
</evidence>
<dbReference type="EMBL" id="DAAQOM010000009">
    <property type="protein sequence ID" value="HAE0206884.1"/>
    <property type="molecule type" value="Genomic_DNA"/>
</dbReference>
<evidence type="ECO:0000313" key="36">
    <source>
        <dbReference type="EMBL" id="HAB5525066.1"/>
    </source>
</evidence>
<dbReference type="EMBL" id="AALSOQ010000008">
    <property type="protein sequence ID" value="EDC9466912.1"/>
    <property type="molecule type" value="Genomic_DNA"/>
</dbReference>
<dbReference type="EMBL" id="DAASLH010000123">
    <property type="protein sequence ID" value="HAE5975452.1"/>
    <property type="molecule type" value="Genomic_DNA"/>
</dbReference>
<evidence type="ECO:0000313" key="33">
    <source>
        <dbReference type="EMBL" id="HAB4789456.1"/>
    </source>
</evidence>
<dbReference type="EMBL" id="DAAHCK010000008">
    <property type="protein sequence ID" value="HAB5525066.1"/>
    <property type="molecule type" value="Genomic_DNA"/>
</dbReference>
<dbReference type="EMBL" id="DAAGXT010000008">
    <property type="protein sequence ID" value="HAB5021938.1"/>
    <property type="molecule type" value="Genomic_DNA"/>
</dbReference>
<evidence type="ECO:0000313" key="37">
    <source>
        <dbReference type="EMBL" id="HAB5769839.1"/>
    </source>
</evidence>
<evidence type="ECO:0000256" key="1">
    <source>
        <dbReference type="SAM" id="MobiDB-lite"/>
    </source>
</evidence>
<evidence type="ECO:0000313" key="24">
    <source>
        <dbReference type="EMBL" id="HAB1827122.1"/>
    </source>
</evidence>
<evidence type="ECO:0000313" key="6">
    <source>
        <dbReference type="EMBL" id="EBR8141344.1"/>
    </source>
</evidence>
<evidence type="ECO:0000313" key="30">
    <source>
        <dbReference type="EMBL" id="HAB3947256.1"/>
    </source>
</evidence>
<evidence type="ECO:0000313" key="40">
    <source>
        <dbReference type="EMBL" id="HAD8176183.1"/>
    </source>
</evidence>
<reference evidence="56 57" key="2">
    <citation type="submission" date="2018-04" db="EMBL/GenBank/DDBJ databases">
        <title>Serotype diversity and antimicrobial resistance among Salmonella enterica isolated from patients at an equine referral hospital.</title>
        <authorList>
            <person name="Leon I.M."/>
            <person name="Lawhon S.D."/>
            <person name="Norman K.N."/>
            <person name="Threadgill D.S."/>
            <person name="Ohta N."/>
            <person name="Vinasco J."/>
            <person name="Scott H.M."/>
        </authorList>
    </citation>
    <scope>NUCLEOTIDE SEQUENCE [LARGE SCALE GENOMIC DNA]</scope>
    <source>
        <strain evidence="56 57">167</strain>
    </source>
</reference>
<reference evidence="20" key="1">
    <citation type="journal article" date="2018" name="Genome Biol.">
        <title>SKESA: strategic k-mer extension for scrupulous assemblies.</title>
        <authorList>
            <person name="Souvorov A."/>
            <person name="Agarwala R."/>
            <person name="Lipman D.J."/>
        </authorList>
    </citation>
    <scope>NUCLEOTIDE SEQUENCE</scope>
    <source>
        <strain evidence="51">10-7240</strain>
        <strain evidence="49">10-7243</strain>
        <strain evidence="48">11-4642</strain>
        <strain evidence="50">11-5588</strain>
        <strain evidence="52">12-3191</strain>
        <strain evidence="53">12-8479</strain>
        <strain evidence="55">13-2460</strain>
        <strain evidence="40">CE06.035</strain>
        <strain evidence="54">Salm201708953</strain>
        <strain evidence="20">Salmonella enterica</strain>
        <strain evidence="43">Sam_3440b185-6731-4f40-abe7-826e6475c527</strain>
        <strain evidence="42">Sam_8b55db79-2e89-45d5-a9a1-8092f0a17964</strain>
        <strain evidence="41">Sam_997f2e98-28ae-496a-bdd7-14b549d092b4</strain>
    </source>
</reference>
<dbReference type="EMBL" id="DAAWFY010000006">
    <property type="protein sequence ID" value="HAF7732951.1"/>
    <property type="molecule type" value="Genomic_DNA"/>
</dbReference>
<evidence type="ECO:0000313" key="55">
    <source>
        <dbReference type="EMBL" id="HAF7732951.1"/>
    </source>
</evidence>
<dbReference type="EMBL" id="DAAGVZ010000124">
    <property type="protein sequence ID" value="HAB4789456.1"/>
    <property type="molecule type" value="Genomic_DNA"/>
</dbReference>
<dbReference type="EMBL" id="DAAQXW010000039">
    <property type="protein sequence ID" value="HAE1324426.1"/>
    <property type="molecule type" value="Genomic_DNA"/>
</dbReference>
<dbReference type="EMBL" id="DAATOG010000029">
    <property type="protein sequence ID" value="HAE9394805.1"/>
    <property type="molecule type" value="Genomic_DNA"/>
</dbReference>
<dbReference type="EMBL" id="AAFGSL010000014">
    <property type="protein sequence ID" value="EBF7614962.1"/>
    <property type="molecule type" value="Genomic_DNA"/>
</dbReference>
<evidence type="ECO:0000313" key="39">
    <source>
        <dbReference type="EMBL" id="HAB6237654.1"/>
    </source>
</evidence>
<evidence type="ECO:0000313" key="41">
    <source>
        <dbReference type="EMBL" id="HAD9847296.1"/>
    </source>
</evidence>
<dbReference type="EMBL" id="DAAGOV010000009">
    <property type="protein sequence ID" value="HAB3947256.1"/>
    <property type="molecule type" value="Genomic_DNA"/>
</dbReference>
<dbReference type="EMBL" id="DAAFYT010000090">
    <property type="protein sequence ID" value="HAB2061232.1"/>
    <property type="molecule type" value="Genomic_DNA"/>
</dbReference>
<dbReference type="EMBL" id="AAHVIS010000067">
    <property type="protein sequence ID" value="ECA7465202.1"/>
    <property type="molecule type" value="Genomic_DNA"/>
</dbReference>